<sequence length="273" mass="27458">MKAKVLLTTTALLSLALAGCTGADVSPNSPPAQDAVVAPSDAKTAGTVGASAEEGLDVGNSRPVVSYDGLMVRRRVVIAVNSEIDADLAGLRAKLVAAAAPRGLALTDISPDVLEPAVLDEVMPELIVALPAEATLEDGRAVAGQAAGEDTVELGAEGFHVLRTLVHDLCFTIPADDPAALAAAVETEGILSDALGSYGVTAADGKLSVNYTGPLLADNIVESVREGLARPAHTTASAVTVEPESTDGAGVDMATEPPWTAEAKSGAHTTAHG</sequence>
<evidence type="ECO:0000256" key="1">
    <source>
        <dbReference type="SAM" id="MobiDB-lite"/>
    </source>
</evidence>
<dbReference type="PROSITE" id="PS51257">
    <property type="entry name" value="PROKAR_LIPOPROTEIN"/>
    <property type="match status" value="1"/>
</dbReference>
<feature type="signal peptide" evidence="2">
    <location>
        <begin position="1"/>
        <end position="23"/>
    </location>
</feature>
<dbReference type="AlphaFoldDB" id="A0A1H1TN42"/>
<evidence type="ECO:0000313" key="3">
    <source>
        <dbReference type="EMBL" id="SDS61683.1"/>
    </source>
</evidence>
<accession>A0A1H1TN42</accession>
<keyword evidence="2" id="KW-0732">Signal</keyword>
<keyword evidence="4" id="KW-1185">Reference proteome</keyword>
<dbReference type="EMBL" id="LT629779">
    <property type="protein sequence ID" value="SDS61683.1"/>
    <property type="molecule type" value="Genomic_DNA"/>
</dbReference>
<evidence type="ECO:0000313" key="4">
    <source>
        <dbReference type="Proteomes" id="UP000198751"/>
    </source>
</evidence>
<gene>
    <name evidence="3" type="ORF">SAMN04489743_0457</name>
</gene>
<organism evidence="3 4">
    <name type="scientific">Pseudarthrobacter equi</name>
    <dbReference type="NCBI Taxonomy" id="728066"/>
    <lineage>
        <taxon>Bacteria</taxon>
        <taxon>Bacillati</taxon>
        <taxon>Actinomycetota</taxon>
        <taxon>Actinomycetes</taxon>
        <taxon>Micrococcales</taxon>
        <taxon>Micrococcaceae</taxon>
        <taxon>Pseudarthrobacter</taxon>
    </lineage>
</organism>
<dbReference type="RefSeq" id="WP_091717206.1">
    <property type="nucleotide sequence ID" value="NZ_CAUQLD010000001.1"/>
</dbReference>
<proteinExistence type="predicted"/>
<feature type="chain" id="PRO_5009261347" description="Lipoprotein" evidence="2">
    <location>
        <begin position="24"/>
        <end position="273"/>
    </location>
</feature>
<reference evidence="4" key="1">
    <citation type="submission" date="2016-10" db="EMBL/GenBank/DDBJ databases">
        <authorList>
            <person name="Varghese N."/>
            <person name="Submissions S."/>
        </authorList>
    </citation>
    <scope>NUCLEOTIDE SEQUENCE [LARGE SCALE GENOMIC DNA]</scope>
    <source>
        <strain evidence="4">IMMIB L-1606</strain>
    </source>
</reference>
<protein>
    <recommendedName>
        <fullName evidence="5">Lipoprotein</fullName>
    </recommendedName>
</protein>
<evidence type="ECO:0000256" key="2">
    <source>
        <dbReference type="SAM" id="SignalP"/>
    </source>
</evidence>
<feature type="region of interest" description="Disordered" evidence="1">
    <location>
        <begin position="231"/>
        <end position="273"/>
    </location>
</feature>
<name>A0A1H1TN42_9MICC</name>
<evidence type="ECO:0008006" key="5">
    <source>
        <dbReference type="Google" id="ProtNLM"/>
    </source>
</evidence>
<dbReference type="Proteomes" id="UP000198751">
    <property type="component" value="Chromosome I"/>
</dbReference>
<dbReference type="OrthoDB" id="5125141at2"/>